<dbReference type="EMBL" id="FNCY01000009">
    <property type="protein sequence ID" value="SDH81837.1"/>
    <property type="molecule type" value="Genomic_DNA"/>
</dbReference>
<dbReference type="STRING" id="83767.SAMN05660652_02332"/>
<proteinExistence type="predicted"/>
<keyword evidence="2" id="KW-0472">Membrane</keyword>
<keyword evidence="2" id="KW-0812">Transmembrane</keyword>
<protein>
    <submittedName>
        <fullName evidence="4">TIGR02099 family protein</fullName>
    </submittedName>
</protein>
<dbReference type="Proteomes" id="UP000198607">
    <property type="component" value="Unassembled WGS sequence"/>
</dbReference>
<keyword evidence="2" id="KW-1133">Transmembrane helix</keyword>
<organism evidence="4 5">
    <name type="scientific">Propionivibrio dicarboxylicus</name>
    <dbReference type="NCBI Taxonomy" id="83767"/>
    <lineage>
        <taxon>Bacteria</taxon>
        <taxon>Pseudomonadati</taxon>
        <taxon>Pseudomonadota</taxon>
        <taxon>Betaproteobacteria</taxon>
        <taxon>Rhodocyclales</taxon>
        <taxon>Rhodocyclaceae</taxon>
        <taxon>Propionivibrio</taxon>
    </lineage>
</organism>
<keyword evidence="5" id="KW-1185">Reference proteome</keyword>
<evidence type="ECO:0000313" key="5">
    <source>
        <dbReference type="Proteomes" id="UP000198607"/>
    </source>
</evidence>
<dbReference type="NCBIfam" id="TIGR02099">
    <property type="entry name" value="YhdP family protein"/>
    <property type="match status" value="1"/>
</dbReference>
<feature type="domain" description="YhdP central" evidence="3">
    <location>
        <begin position="26"/>
        <end position="1300"/>
    </location>
</feature>
<dbReference type="PANTHER" id="PTHR38690:SF1">
    <property type="entry name" value="PROTEASE"/>
    <property type="match status" value="1"/>
</dbReference>
<evidence type="ECO:0000256" key="2">
    <source>
        <dbReference type="SAM" id="Phobius"/>
    </source>
</evidence>
<dbReference type="Pfam" id="PF13116">
    <property type="entry name" value="YhdP"/>
    <property type="match status" value="1"/>
</dbReference>
<accession>A0A1G8FI45</accession>
<sequence>MSDLTQTASGRPLSRMCSLLSHPWARRLLKAAAWGFGGLYFAFIVAVLALRYSILPNIEQHRPLIEGLVSQGLGQSVSIGRIEASWSGINPDLSLFDVQVKDAAGRPALAFSRIEAILSWWSVPRGKVRLRLLRINSPTLNLRRDASGQLFIAGIPLSSGGDSVDVSDWILGLRKIRIDDATLVWEDALRQAPPLRLEALNFALDNFGRSHRFGLTARPPAELASPIDVRGDLRGSDLDDREDWTGTMFAQIDDIDLAVWRQWIDYPFALPHGRGALRAWLGVDDGAVRELTADLALQDASIRLAQNLPSLDLTRLSGRISVQLDKEMVSVKGRQVALETRPEFHGKQAPEPIRVEPTDFSVDWQMAAEGGLGAGKASASRLDLTALGRLAERMPIDAQTRTLLGDYAPTGRVADLSVRWRGNAERLQTYSLKARFDGMGLKANGYFPGFTGVSGALDASETGGNVTIQSERSSIDLPTVFPSSRIDFDALNVRAQWKIGKNGLEAELARVEFAGPDAAGTAQGRYRNSGEGPGTIDLTASLTRADARAVWRYMPRVVGDATRHWLRDSLLSGRASEAKLTLKGDLEDFPFVDKSKGLFLVTVKAEDVDLDYGDGWPKLSSIYGNLRFEGKSMVVDAQRGSILGAKLSRTRAEIPDLDAQDPIILVKGQADGATSEFLKFIDQSPVAERIDRFTDTMQAVGNGHLDLSLKIPLDEKKLGEAKIDGAYRFQNNEVTVDTALPPLRQVNGSVQFSGSDLRIPEINANLFGGPLKIRGGLQKDGRVVIAAQGAVNIEALRKQGDTALLSRLSGTTNYRGEVHINKRNADLIIDSNLVGLASTLPAPFAKTAAESLPLHFEKRLLQTAPVRRGQRPVRDDGVVRDQLSASLGQNLSLQLIRRKQAEGFVVERGGIGVGRAQSLPESGVALGVTLPQLDLDAWRAALRSGAKGAGAASGASFVPDTINIRTPDLVFSGRRLKDVDLSAQVAGELWRLRLNARQISGDLQWNGSGRGKLTARLKQFVIDSAMGDEPETDADDPVRELPGLDVIAEDFQLGSRRFGRLELLASNEGGVWKLGRIQMSNPHAVFAGSGQWVTTNGKNQTELDFKVNSTDVGALLERLGFPGAIRSATARLEGRLGWKGSPVAFDYNSLDGEFNLEAAKGQFLKIDPGAGKLVSLISLQSLPRRITLDFRDIFSEGLAFDAINAKLAVRRGVMSTDRLQIDSTAARIVMRGEVDLKHETQRLNVNVQPEIGSTAALGIALVHPVVGVATYLAHKVLQNPLNQMFGFDYFVTGTWADPKVEKQSTLHAPGAAPRLPGIPSSGALNEPSAK</sequence>
<dbReference type="InterPro" id="IPR011836">
    <property type="entry name" value="YhdP"/>
</dbReference>
<name>A0A1G8FI45_9RHOO</name>
<gene>
    <name evidence="4" type="ORF">SAMN05660652_02332</name>
</gene>
<dbReference type="PANTHER" id="PTHR38690">
    <property type="entry name" value="PROTEASE-RELATED"/>
    <property type="match status" value="1"/>
</dbReference>
<evidence type="ECO:0000259" key="3">
    <source>
        <dbReference type="Pfam" id="PF13116"/>
    </source>
</evidence>
<reference evidence="4 5" key="1">
    <citation type="submission" date="2016-10" db="EMBL/GenBank/DDBJ databases">
        <authorList>
            <person name="de Groot N.N."/>
        </authorList>
    </citation>
    <scope>NUCLEOTIDE SEQUENCE [LARGE SCALE GENOMIC DNA]</scope>
    <source>
        <strain evidence="4 5">DSM 5885</strain>
    </source>
</reference>
<dbReference type="InterPro" id="IPR025263">
    <property type="entry name" value="YhdP_central"/>
</dbReference>
<evidence type="ECO:0000256" key="1">
    <source>
        <dbReference type="SAM" id="MobiDB-lite"/>
    </source>
</evidence>
<evidence type="ECO:0000313" key="4">
    <source>
        <dbReference type="EMBL" id="SDH81837.1"/>
    </source>
</evidence>
<feature type="transmembrane region" description="Helical" evidence="2">
    <location>
        <begin position="31"/>
        <end position="54"/>
    </location>
</feature>
<feature type="region of interest" description="Disordered" evidence="1">
    <location>
        <begin position="1302"/>
        <end position="1330"/>
    </location>
</feature>